<reference evidence="2" key="1">
    <citation type="submission" date="2016-05" db="EMBL/GenBank/DDBJ databases">
        <authorList>
            <person name="Naeem Raeece"/>
        </authorList>
    </citation>
    <scope>NUCLEOTIDE SEQUENCE [LARGE SCALE GENOMIC DNA]</scope>
</reference>
<dbReference type="EMBL" id="FLQV01003072">
    <property type="protein sequence ID" value="SBT02101.1"/>
    <property type="molecule type" value="Genomic_DNA"/>
</dbReference>
<dbReference type="Proteomes" id="UP000078546">
    <property type="component" value="Unassembled WGS sequence"/>
</dbReference>
<evidence type="ECO:0000313" key="2">
    <source>
        <dbReference type="Proteomes" id="UP000078546"/>
    </source>
</evidence>
<protein>
    <submittedName>
        <fullName evidence="1">PIR Superfamily Protein</fullName>
    </submittedName>
</protein>
<gene>
    <name evidence="1" type="ORF">POVCU1_073030</name>
</gene>
<proteinExistence type="predicted"/>
<evidence type="ECO:0000313" key="1">
    <source>
        <dbReference type="EMBL" id="SBT02101.1"/>
    </source>
</evidence>
<accession>A0A1A8XA24</accession>
<name>A0A1A8XA24_PLAOA</name>
<sequence>MKKNNEDFFTNNILEEISCNIENHVFEDIKFLCDLYNHKRKIHGIVTGDKTEHYLFDFKNAYENGFNKVKKFSKKYGSNGQMSLIEYDLIPFRQLLYLMLKWVKNMWINENERGTELLSYPSDIENKISDYRKYIIEYYSVRDS</sequence>
<organism evidence="1 2">
    <name type="scientific">Plasmodium ovale curtisi</name>
    <dbReference type="NCBI Taxonomy" id="864141"/>
    <lineage>
        <taxon>Eukaryota</taxon>
        <taxon>Sar</taxon>
        <taxon>Alveolata</taxon>
        <taxon>Apicomplexa</taxon>
        <taxon>Aconoidasida</taxon>
        <taxon>Haemosporida</taxon>
        <taxon>Plasmodiidae</taxon>
        <taxon>Plasmodium</taxon>
        <taxon>Plasmodium (Plasmodium)</taxon>
    </lineage>
</organism>
<dbReference type="AlphaFoldDB" id="A0A1A8XA24"/>